<evidence type="ECO:0000313" key="3">
    <source>
        <dbReference type="Proteomes" id="UP000587760"/>
    </source>
</evidence>
<dbReference type="EMBL" id="JACHGJ010000002">
    <property type="protein sequence ID" value="MBB6479872.1"/>
    <property type="molecule type" value="Genomic_DNA"/>
</dbReference>
<dbReference type="Pfam" id="PF14486">
    <property type="entry name" value="DUF4432"/>
    <property type="match status" value="1"/>
</dbReference>
<accession>A0A841RBU0</accession>
<name>A0A841RBU0_9SPIO</name>
<proteinExistence type="predicted"/>
<evidence type="ECO:0000313" key="2">
    <source>
        <dbReference type="EMBL" id="MBB6479872.1"/>
    </source>
</evidence>
<dbReference type="Gene3D" id="2.70.98.10">
    <property type="match status" value="1"/>
</dbReference>
<protein>
    <recommendedName>
        <fullName evidence="4">DUF4432 domain-containing protein</fullName>
    </recommendedName>
</protein>
<comment type="caution">
    <text evidence="2">The sequence shown here is derived from an EMBL/GenBank/DDBJ whole genome shotgun (WGS) entry which is preliminary data.</text>
</comment>
<dbReference type="GO" id="GO:0030246">
    <property type="term" value="F:carbohydrate binding"/>
    <property type="evidence" value="ECO:0007669"/>
    <property type="project" value="InterPro"/>
</dbReference>
<dbReference type="InterPro" id="IPR014718">
    <property type="entry name" value="GH-type_carb-bd"/>
</dbReference>
<dbReference type="CDD" id="cd09023">
    <property type="entry name" value="Aldose_epim_Ec_c4013"/>
    <property type="match status" value="1"/>
</dbReference>
<dbReference type="InterPro" id="IPR027839">
    <property type="entry name" value="DUF4432"/>
</dbReference>
<dbReference type="RefSeq" id="WP_184745488.1">
    <property type="nucleotide sequence ID" value="NZ_JACHGJ010000002.1"/>
</dbReference>
<keyword evidence="1" id="KW-0175">Coiled coil</keyword>
<reference evidence="2 3" key="1">
    <citation type="submission" date="2020-08" db="EMBL/GenBank/DDBJ databases">
        <title>Genomic Encyclopedia of Type Strains, Phase IV (KMG-IV): sequencing the most valuable type-strain genomes for metagenomic binning, comparative biology and taxonomic classification.</title>
        <authorList>
            <person name="Goeker M."/>
        </authorList>
    </citation>
    <scope>NUCLEOTIDE SEQUENCE [LARGE SCALE GENOMIC DNA]</scope>
    <source>
        <strain evidence="2 3">DSM 2461</strain>
    </source>
</reference>
<keyword evidence="3" id="KW-1185">Reference proteome</keyword>
<evidence type="ECO:0000256" key="1">
    <source>
        <dbReference type="SAM" id="Coils"/>
    </source>
</evidence>
<sequence>MKTLHKLTLLSPDSTEGLKKIDLKQGDWSVKSYTLRGGLQEGVDVVEINNGRLSFAVLPTRGMGIWKGECGDVSLGWNSPVKTPVHPSFINYQDRGGIGWLKGFNEWIVRCGLNNMGAPGTDRDGTALTLHGKIANIPAHSVSLEISDEAIILRGEIDETMMLGPALRLNTEIRTEPGSGKLTISDTVTNIGAAPAEHELLYHINYGESLLEKGSKALAPFKHVAPRDLRAAEGIDSFNVYEDPETGYAEQVYFYQLVEKSGSGGTMVMLKNASGDRASVLRYSLSDFPCFTLWKNTAGKADGYVTGLEPGTNYPNCRPVEREQGRLLSLAGGESRRTALSIEVLESKEAVEDAENEINRLQEQVEGKVHRQPLALFSGN</sequence>
<gene>
    <name evidence="2" type="ORF">HNR50_001530</name>
</gene>
<dbReference type="Proteomes" id="UP000587760">
    <property type="component" value="Unassembled WGS sequence"/>
</dbReference>
<evidence type="ECO:0008006" key="4">
    <source>
        <dbReference type="Google" id="ProtNLM"/>
    </source>
</evidence>
<feature type="coiled-coil region" evidence="1">
    <location>
        <begin position="337"/>
        <end position="371"/>
    </location>
</feature>
<dbReference type="AlphaFoldDB" id="A0A841RBU0"/>
<organism evidence="2 3">
    <name type="scientific">Spirochaeta isovalerica</name>
    <dbReference type="NCBI Taxonomy" id="150"/>
    <lineage>
        <taxon>Bacteria</taxon>
        <taxon>Pseudomonadati</taxon>
        <taxon>Spirochaetota</taxon>
        <taxon>Spirochaetia</taxon>
        <taxon>Spirochaetales</taxon>
        <taxon>Spirochaetaceae</taxon>
        <taxon>Spirochaeta</taxon>
    </lineage>
</organism>